<dbReference type="Proteomes" id="UP000321298">
    <property type="component" value="Chromosome"/>
</dbReference>
<dbReference type="GeneID" id="66530621"/>
<dbReference type="RefSeq" id="WP_147000589.1">
    <property type="nucleotide sequence ID" value="NZ_CP042387.1"/>
</dbReference>
<keyword evidence="2" id="KW-1185">Reference proteome</keyword>
<reference evidence="1 2" key="1">
    <citation type="submission" date="2019-06" db="EMBL/GenBank/DDBJ databases">
        <title>Genome analyses of bacteria isolated from kimchi.</title>
        <authorList>
            <person name="Lee S."/>
            <person name="Ahn S."/>
            <person name="Roh S."/>
        </authorList>
    </citation>
    <scope>NUCLEOTIDE SEQUENCE [LARGE SCALE GENOMIC DNA]</scope>
    <source>
        <strain evidence="1 2">CBA3625</strain>
    </source>
</reference>
<gene>
    <name evidence="1" type="ORF">FGL83_00340</name>
</gene>
<sequence length="83" mass="9973">MTDEVIETINSLFLKKPNTIYEVRIVNEVYKHTVNMFFEWYRIGYATKSRQIARFNEMTSEELEKFVTRIKKETKLTVVLDGF</sequence>
<evidence type="ECO:0000313" key="1">
    <source>
        <dbReference type="EMBL" id="QEA43244.1"/>
    </source>
</evidence>
<proteinExistence type="predicted"/>
<accession>A0AAP9EB96</accession>
<evidence type="ECO:0000313" key="2">
    <source>
        <dbReference type="Proteomes" id="UP000321298"/>
    </source>
</evidence>
<dbReference type="AlphaFoldDB" id="A0AAP9EB96"/>
<organism evidence="1 2">
    <name type="scientific">Leuconostoc lactis</name>
    <dbReference type="NCBI Taxonomy" id="1246"/>
    <lineage>
        <taxon>Bacteria</taxon>
        <taxon>Bacillati</taxon>
        <taxon>Bacillota</taxon>
        <taxon>Bacilli</taxon>
        <taxon>Lactobacillales</taxon>
        <taxon>Lactobacillaceae</taxon>
        <taxon>Leuconostoc</taxon>
    </lineage>
</organism>
<name>A0AAP9EB96_LEULA</name>
<dbReference type="EMBL" id="CP042387">
    <property type="protein sequence ID" value="QEA43244.1"/>
    <property type="molecule type" value="Genomic_DNA"/>
</dbReference>
<protein>
    <submittedName>
        <fullName evidence="1">Uncharacterized protein</fullName>
    </submittedName>
</protein>